<evidence type="ECO:0000256" key="1">
    <source>
        <dbReference type="SAM" id="MobiDB-lite"/>
    </source>
</evidence>
<keyword evidence="3" id="KW-1185">Reference proteome</keyword>
<feature type="compositionally biased region" description="Low complexity" evidence="1">
    <location>
        <begin position="20"/>
        <end position="29"/>
    </location>
</feature>
<evidence type="ECO:0000313" key="3">
    <source>
        <dbReference type="Proteomes" id="UP001210925"/>
    </source>
</evidence>
<proteinExistence type="predicted"/>
<dbReference type="AlphaFoldDB" id="A0AAD5Y3Z7"/>
<protein>
    <submittedName>
        <fullName evidence="2">Uncharacterized protein</fullName>
    </submittedName>
</protein>
<sequence length="133" mass="15788">MNKFLSKLIKPFKKKKVSSKPKASPAVKVYETSTKQEKAENKDTQVAEPTPQKNENVQREKTPQSYLEWQQNCIDLSTVEFTLTPNKLQDYINWQNTIISEKENSYFVWQDNMFIHRPISTKKSYIEWQNQLQ</sequence>
<dbReference type="EMBL" id="JADGKB010000091">
    <property type="protein sequence ID" value="KAJ3254175.1"/>
    <property type="molecule type" value="Genomic_DNA"/>
</dbReference>
<comment type="caution">
    <text evidence="2">The sequence shown here is derived from an EMBL/GenBank/DDBJ whole genome shotgun (WGS) entry which is preliminary data.</text>
</comment>
<feature type="compositionally biased region" description="Basic and acidic residues" evidence="1">
    <location>
        <begin position="34"/>
        <end position="45"/>
    </location>
</feature>
<feature type="region of interest" description="Disordered" evidence="1">
    <location>
        <begin position="16"/>
        <end position="63"/>
    </location>
</feature>
<name>A0AAD5Y3Z7_9FUNG</name>
<dbReference type="Proteomes" id="UP001210925">
    <property type="component" value="Unassembled WGS sequence"/>
</dbReference>
<organism evidence="2 3">
    <name type="scientific">Boothiomyces macroporosus</name>
    <dbReference type="NCBI Taxonomy" id="261099"/>
    <lineage>
        <taxon>Eukaryota</taxon>
        <taxon>Fungi</taxon>
        <taxon>Fungi incertae sedis</taxon>
        <taxon>Chytridiomycota</taxon>
        <taxon>Chytridiomycota incertae sedis</taxon>
        <taxon>Chytridiomycetes</taxon>
        <taxon>Rhizophydiales</taxon>
        <taxon>Terramycetaceae</taxon>
        <taxon>Boothiomyces</taxon>
    </lineage>
</organism>
<accession>A0AAD5Y3Z7</accession>
<reference evidence="2" key="1">
    <citation type="submission" date="2020-05" db="EMBL/GenBank/DDBJ databases">
        <title>Phylogenomic resolution of chytrid fungi.</title>
        <authorList>
            <person name="Stajich J.E."/>
            <person name="Amses K."/>
            <person name="Simmons R."/>
            <person name="Seto K."/>
            <person name="Myers J."/>
            <person name="Bonds A."/>
            <person name="Quandt C.A."/>
            <person name="Barry K."/>
            <person name="Liu P."/>
            <person name="Grigoriev I."/>
            <person name="Longcore J.E."/>
            <person name="James T.Y."/>
        </authorList>
    </citation>
    <scope>NUCLEOTIDE SEQUENCE</scope>
    <source>
        <strain evidence="2">PLAUS21</strain>
    </source>
</reference>
<evidence type="ECO:0000313" key="2">
    <source>
        <dbReference type="EMBL" id="KAJ3254175.1"/>
    </source>
</evidence>
<gene>
    <name evidence="2" type="ORF">HK103_007496</name>
</gene>